<reference evidence="3 4" key="1">
    <citation type="submission" date="2013-04" db="EMBL/GenBank/DDBJ databases">
        <title>The Genome Sequence of Parabacteroides gordonii DSM 23371.</title>
        <authorList>
            <consortium name="The Broad Institute Genomics Platform"/>
            <person name="Earl A."/>
            <person name="Ward D."/>
            <person name="Feldgarden M."/>
            <person name="Gevers D."/>
            <person name="Martens E."/>
            <person name="Sakamoto M."/>
            <person name="Benno Y."/>
            <person name="Suzuki N."/>
            <person name="Matsunaga N."/>
            <person name="Koshihara K."/>
            <person name="Seki M."/>
            <person name="Komiya H."/>
            <person name="Walker B."/>
            <person name="Young S."/>
            <person name="Zeng Q."/>
            <person name="Gargeya S."/>
            <person name="Fitzgerald M."/>
            <person name="Haas B."/>
            <person name="Abouelleil A."/>
            <person name="Allen A.W."/>
            <person name="Alvarado L."/>
            <person name="Arachchi H.M."/>
            <person name="Berlin A.M."/>
            <person name="Chapman S.B."/>
            <person name="Gainer-Dewar J."/>
            <person name="Goldberg J."/>
            <person name="Griggs A."/>
            <person name="Gujja S."/>
            <person name="Hansen M."/>
            <person name="Howarth C."/>
            <person name="Imamovic A."/>
            <person name="Ireland A."/>
            <person name="Larimer J."/>
            <person name="McCowan C."/>
            <person name="Murphy C."/>
            <person name="Pearson M."/>
            <person name="Poon T.W."/>
            <person name="Priest M."/>
            <person name="Roberts A."/>
            <person name="Saif S."/>
            <person name="Shea T."/>
            <person name="Sisk P."/>
            <person name="Sykes S."/>
            <person name="Wortman J."/>
            <person name="Nusbaum C."/>
            <person name="Birren B."/>
        </authorList>
    </citation>
    <scope>NUCLEOTIDE SEQUENCE [LARGE SCALE GENOMIC DNA]</scope>
    <source>
        <strain evidence="3 4">MS-1</strain>
    </source>
</reference>
<dbReference type="HOGENOM" id="CLU_1757060_0_0_10"/>
<comment type="caution">
    <text evidence="3">The sequence shown here is derived from an EMBL/GenBank/DDBJ whole genome shotgun (WGS) entry which is preliminary data.</text>
</comment>
<feature type="transmembrane region" description="Helical" evidence="2">
    <location>
        <begin position="73"/>
        <end position="92"/>
    </location>
</feature>
<evidence type="ECO:0000256" key="1">
    <source>
        <dbReference type="SAM" id="Coils"/>
    </source>
</evidence>
<proteinExistence type="predicted"/>
<evidence type="ECO:0000256" key="2">
    <source>
        <dbReference type="SAM" id="Phobius"/>
    </source>
</evidence>
<keyword evidence="1" id="KW-0175">Coiled coil</keyword>
<feature type="coiled-coil region" evidence="1">
    <location>
        <begin position="13"/>
        <end position="40"/>
    </location>
</feature>
<dbReference type="STRING" id="1203610.HMPREF1536_04560"/>
<feature type="transmembrane region" description="Helical" evidence="2">
    <location>
        <begin position="122"/>
        <end position="145"/>
    </location>
</feature>
<keyword evidence="2" id="KW-1133">Transmembrane helix</keyword>
<organism evidence="3 4">
    <name type="scientific">Parabacteroides gordonii MS-1 = DSM 23371</name>
    <dbReference type="NCBI Taxonomy" id="1203610"/>
    <lineage>
        <taxon>Bacteria</taxon>
        <taxon>Pseudomonadati</taxon>
        <taxon>Bacteroidota</taxon>
        <taxon>Bacteroidia</taxon>
        <taxon>Bacteroidales</taxon>
        <taxon>Tannerellaceae</taxon>
        <taxon>Parabacteroides</taxon>
    </lineage>
</organism>
<name>A0A0F5IVA6_9BACT</name>
<dbReference type="EMBL" id="AQHW01000025">
    <property type="protein sequence ID" value="KKB49496.1"/>
    <property type="molecule type" value="Genomic_DNA"/>
</dbReference>
<evidence type="ECO:0000313" key="4">
    <source>
        <dbReference type="Proteomes" id="UP000033035"/>
    </source>
</evidence>
<keyword evidence="2" id="KW-0812">Transmembrane</keyword>
<protein>
    <submittedName>
        <fullName evidence="3">Uncharacterized protein</fullName>
    </submittedName>
</protein>
<sequence length="148" mass="17649">MNNMDNLDGDKIIEEAEKSLERLSRKIEQLEYDSKRYVLKYFDRLHDKLFMFNTIFITGYFALCQINKEFNSLILLLPFCSLSMLIYIEHFMKEIARKQSYGMFEVNLSEHLNKAEKKYGQVTILSLLIIIVSAIELLYTIYICIFRF</sequence>
<dbReference type="PATRIC" id="fig|1203610.3.peg.4648"/>
<keyword evidence="4" id="KW-1185">Reference proteome</keyword>
<accession>A0A0F5IVA6</accession>
<dbReference type="Proteomes" id="UP000033035">
    <property type="component" value="Unassembled WGS sequence"/>
</dbReference>
<keyword evidence="2" id="KW-0472">Membrane</keyword>
<dbReference type="AlphaFoldDB" id="A0A0F5IVA6"/>
<gene>
    <name evidence="3" type="ORF">HMPREF1536_04560</name>
</gene>
<evidence type="ECO:0000313" key="3">
    <source>
        <dbReference type="EMBL" id="KKB49496.1"/>
    </source>
</evidence>
<feature type="transmembrane region" description="Helical" evidence="2">
    <location>
        <begin position="49"/>
        <end position="66"/>
    </location>
</feature>